<keyword evidence="7" id="KW-0254">Endocytosis</keyword>
<keyword evidence="10" id="KW-0732">Signal</keyword>
<evidence type="ECO:0000256" key="4">
    <source>
        <dbReference type="ARBA" id="ARBA00022473"/>
    </source>
</evidence>
<feature type="repeat" description="LDL-receptor class B" evidence="19">
    <location>
        <begin position="203"/>
        <end position="245"/>
    </location>
</feature>
<evidence type="ECO:0000259" key="21">
    <source>
        <dbReference type="SMART" id="SM00181"/>
    </source>
</evidence>
<dbReference type="SUPFAM" id="SSF63825">
    <property type="entry name" value="YWTD domain"/>
    <property type="match status" value="4"/>
</dbReference>
<dbReference type="PROSITE" id="PS01209">
    <property type="entry name" value="LDLRA_1"/>
    <property type="match status" value="2"/>
</dbReference>
<feature type="transmembrane region" description="Helical" evidence="20">
    <location>
        <begin position="1378"/>
        <end position="1398"/>
    </location>
</feature>
<organism evidence="22 23">
    <name type="scientific">Atractosteus spatula</name>
    <name type="common">Alligator gar</name>
    <name type="synonym">Lepisosteus spatula</name>
    <dbReference type="NCBI Taxonomy" id="7917"/>
    <lineage>
        <taxon>Eukaryota</taxon>
        <taxon>Metazoa</taxon>
        <taxon>Chordata</taxon>
        <taxon>Craniata</taxon>
        <taxon>Vertebrata</taxon>
        <taxon>Euteleostomi</taxon>
        <taxon>Actinopterygii</taxon>
        <taxon>Neopterygii</taxon>
        <taxon>Holostei</taxon>
        <taxon>Semionotiformes</taxon>
        <taxon>Lepisosteidae</taxon>
        <taxon>Atractosteus</taxon>
    </lineage>
</organism>
<dbReference type="PANTHER" id="PTHR46513:SF40">
    <property type="entry name" value="LOW-DENSITY LIPOPROTEIN RECEPTOR-RELATED PROTEIN 6"/>
    <property type="match status" value="1"/>
</dbReference>
<dbReference type="Pfam" id="PF14670">
    <property type="entry name" value="FXa_inhibition"/>
    <property type="match status" value="3"/>
</dbReference>
<feature type="repeat" description="LDL-receptor class B" evidence="19">
    <location>
        <begin position="682"/>
        <end position="724"/>
    </location>
</feature>
<dbReference type="SMART" id="SM00192">
    <property type="entry name" value="LDLa"/>
    <property type="match status" value="3"/>
</dbReference>
<feature type="repeat" description="LDL-receptor class B" evidence="19">
    <location>
        <begin position="337"/>
        <end position="379"/>
    </location>
</feature>
<evidence type="ECO:0000256" key="3">
    <source>
        <dbReference type="ARBA" id="ARBA00009939"/>
    </source>
</evidence>
<evidence type="ECO:0000256" key="16">
    <source>
        <dbReference type="ARBA" id="ARBA00023170"/>
    </source>
</evidence>
<feature type="repeat" description="LDL-receptor class B" evidence="19">
    <location>
        <begin position="72"/>
        <end position="115"/>
    </location>
</feature>
<evidence type="ECO:0000256" key="13">
    <source>
        <dbReference type="ARBA" id="ARBA00022989"/>
    </source>
</evidence>
<keyword evidence="5" id="KW-0245">EGF-like domain</keyword>
<dbReference type="GO" id="GO:0007399">
    <property type="term" value="P:nervous system development"/>
    <property type="evidence" value="ECO:0007669"/>
    <property type="project" value="TreeGrafter"/>
</dbReference>
<feature type="repeat" description="LDL-receptor class B" evidence="19">
    <location>
        <begin position="467"/>
        <end position="509"/>
    </location>
</feature>
<dbReference type="SUPFAM" id="SSF57424">
    <property type="entry name" value="LDL receptor-like module"/>
    <property type="match status" value="3"/>
</dbReference>
<feature type="repeat" description="LDL-receptor class B" evidence="19">
    <location>
        <begin position="639"/>
        <end position="681"/>
    </location>
</feature>
<dbReference type="InterPro" id="IPR000033">
    <property type="entry name" value="LDLR_classB_rpt"/>
</dbReference>
<comment type="caution">
    <text evidence="18">Lacks conserved residue(s) required for the propagation of feature annotation.</text>
</comment>
<feature type="repeat" description="LDL-receptor class B" evidence="19">
    <location>
        <begin position="725"/>
        <end position="767"/>
    </location>
</feature>
<feature type="repeat" description="LDL-receptor class B" evidence="19">
    <location>
        <begin position="768"/>
        <end position="809"/>
    </location>
</feature>
<evidence type="ECO:0000256" key="18">
    <source>
        <dbReference type="PROSITE-ProRule" id="PRU00124"/>
    </source>
</evidence>
<name>A0A8J7THR8_ATRSP</name>
<evidence type="ECO:0000256" key="9">
    <source>
        <dbReference type="ARBA" id="ARBA00022692"/>
    </source>
</evidence>
<feature type="disulfide bond" evidence="18">
    <location>
        <begin position="1328"/>
        <end position="1340"/>
    </location>
</feature>
<dbReference type="SUPFAM" id="SSF57196">
    <property type="entry name" value="EGF/Laminin"/>
    <property type="match status" value="3"/>
</dbReference>
<keyword evidence="9 20" id="KW-0812">Transmembrane</keyword>
<dbReference type="PANTHER" id="PTHR46513">
    <property type="entry name" value="VITELLOGENIN RECEPTOR-LIKE PROTEIN-RELATED-RELATED"/>
    <property type="match status" value="1"/>
</dbReference>
<feature type="disulfide bond" evidence="18">
    <location>
        <begin position="1269"/>
        <end position="1284"/>
    </location>
</feature>
<keyword evidence="8" id="KW-0879">Wnt signaling pathway</keyword>
<dbReference type="InterPro" id="IPR036055">
    <property type="entry name" value="LDL_receptor-like_sf"/>
</dbReference>
<evidence type="ECO:0000256" key="2">
    <source>
        <dbReference type="ARBA" id="ARBA00004479"/>
    </source>
</evidence>
<evidence type="ECO:0000256" key="15">
    <source>
        <dbReference type="ARBA" id="ARBA00023157"/>
    </source>
</evidence>
<evidence type="ECO:0000256" key="12">
    <source>
        <dbReference type="ARBA" id="ARBA00022824"/>
    </source>
</evidence>
<dbReference type="GO" id="GO:0006897">
    <property type="term" value="P:endocytosis"/>
    <property type="evidence" value="ECO:0007669"/>
    <property type="project" value="UniProtKB-KW"/>
</dbReference>
<keyword evidence="6" id="KW-0597">Phosphoprotein</keyword>
<keyword evidence="17" id="KW-0325">Glycoprotein</keyword>
<dbReference type="InterPro" id="IPR000742">
    <property type="entry name" value="EGF"/>
</dbReference>
<dbReference type="Gene3D" id="4.10.400.10">
    <property type="entry name" value="Low-density Lipoprotein Receptor"/>
    <property type="match status" value="3"/>
</dbReference>
<dbReference type="GO" id="GO:0009888">
    <property type="term" value="P:tissue development"/>
    <property type="evidence" value="ECO:0007669"/>
    <property type="project" value="UniProtKB-ARBA"/>
</dbReference>
<comment type="caution">
    <text evidence="22">The sequence shown here is derived from an EMBL/GenBank/DDBJ whole genome shotgun (WGS) entry which is preliminary data.</text>
</comment>
<evidence type="ECO:0000256" key="10">
    <source>
        <dbReference type="ARBA" id="ARBA00022729"/>
    </source>
</evidence>
<proteinExistence type="inferred from homology"/>
<comment type="similarity">
    <text evidence="3">Belongs to the LDLR family.</text>
</comment>
<evidence type="ECO:0000256" key="14">
    <source>
        <dbReference type="ARBA" id="ARBA00023136"/>
    </source>
</evidence>
<dbReference type="GO" id="GO:0005783">
    <property type="term" value="C:endoplasmic reticulum"/>
    <property type="evidence" value="ECO:0007669"/>
    <property type="project" value="UniProtKB-SubCell"/>
</dbReference>
<dbReference type="GO" id="GO:0060070">
    <property type="term" value="P:canonical Wnt signaling pathway"/>
    <property type="evidence" value="ECO:0007669"/>
    <property type="project" value="UniProtKB-ARBA"/>
</dbReference>
<comment type="subcellular location">
    <subcellularLocation>
        <location evidence="1">Endoplasmic reticulum</location>
    </subcellularLocation>
    <subcellularLocation>
        <location evidence="2">Membrane</location>
        <topology evidence="2">Single-pass type I membrane protein</topology>
    </subcellularLocation>
</comment>
<feature type="repeat" description="LDL-receptor class B" evidence="19">
    <location>
        <begin position="1031"/>
        <end position="1075"/>
    </location>
</feature>
<dbReference type="PROSITE" id="PS51120">
    <property type="entry name" value="LDLRB"/>
    <property type="match status" value="14"/>
</dbReference>
<dbReference type="PRINTS" id="PR00261">
    <property type="entry name" value="LDLRECEPTOR"/>
</dbReference>
<feature type="disulfide bond" evidence="18">
    <location>
        <begin position="1257"/>
        <end position="1275"/>
    </location>
</feature>
<dbReference type="GO" id="GO:0048513">
    <property type="term" value="P:animal organ development"/>
    <property type="evidence" value="ECO:0007669"/>
    <property type="project" value="UniProtKB-ARBA"/>
</dbReference>
<feature type="domain" description="EGF-like" evidence="21">
    <location>
        <begin position="556"/>
        <end position="593"/>
    </location>
</feature>
<keyword evidence="14 20" id="KW-0472">Membrane</keyword>
<evidence type="ECO:0000256" key="11">
    <source>
        <dbReference type="ARBA" id="ARBA00022737"/>
    </source>
</evidence>
<feature type="repeat" description="LDL-receptor class B" evidence="19">
    <location>
        <begin position="423"/>
        <end position="466"/>
    </location>
</feature>
<dbReference type="SMART" id="SM00181">
    <property type="entry name" value="EGF"/>
    <property type="match status" value="3"/>
</dbReference>
<dbReference type="GO" id="GO:0016020">
    <property type="term" value="C:membrane"/>
    <property type="evidence" value="ECO:0007669"/>
    <property type="project" value="UniProtKB-SubCell"/>
</dbReference>
<keyword evidence="15 18" id="KW-1015">Disulfide bond</keyword>
<protein>
    <submittedName>
        <fullName evidence="22">LRP5 protein</fullName>
    </submittedName>
</protein>
<keyword evidence="13 20" id="KW-1133">Transmembrane helix</keyword>
<feature type="disulfide bond" evidence="18">
    <location>
        <begin position="1335"/>
        <end position="1353"/>
    </location>
</feature>
<accession>A0A8J7THR8</accession>
<feature type="repeat" description="LDL-receptor class B" evidence="19">
    <location>
        <begin position="116"/>
        <end position="158"/>
    </location>
</feature>
<feature type="domain" description="EGF-like" evidence="21">
    <location>
        <begin position="857"/>
        <end position="894"/>
    </location>
</feature>
<keyword evidence="23" id="KW-1185">Reference proteome</keyword>
<evidence type="ECO:0000256" key="1">
    <source>
        <dbReference type="ARBA" id="ARBA00004240"/>
    </source>
</evidence>
<evidence type="ECO:0000313" key="22">
    <source>
        <dbReference type="EMBL" id="MBN3324034.1"/>
    </source>
</evidence>
<dbReference type="InterPro" id="IPR050778">
    <property type="entry name" value="Cueball_EGF_LRP_Nidogen"/>
</dbReference>
<keyword evidence="4" id="KW-0217">Developmental protein</keyword>
<dbReference type="FunFam" id="2.120.10.30:FF:000001">
    <property type="entry name" value="Low-density lipoprotein receptor-related protein 6"/>
    <property type="match status" value="2"/>
</dbReference>
<evidence type="ECO:0000256" key="8">
    <source>
        <dbReference type="ARBA" id="ARBA00022687"/>
    </source>
</evidence>
<reference evidence="22" key="1">
    <citation type="journal article" date="2021" name="Cell">
        <title>Tracing the genetic footprints of vertebrate landing in non-teleost ray-finned fishes.</title>
        <authorList>
            <person name="Bi X."/>
            <person name="Wang K."/>
            <person name="Yang L."/>
            <person name="Pan H."/>
            <person name="Jiang H."/>
            <person name="Wei Q."/>
            <person name="Fang M."/>
            <person name="Yu H."/>
            <person name="Zhu C."/>
            <person name="Cai Y."/>
            <person name="He Y."/>
            <person name="Gan X."/>
            <person name="Zeng H."/>
            <person name="Yu D."/>
            <person name="Zhu Y."/>
            <person name="Jiang H."/>
            <person name="Qiu Q."/>
            <person name="Yang H."/>
            <person name="Zhang Y.E."/>
            <person name="Wang W."/>
            <person name="Zhu M."/>
            <person name="He S."/>
            <person name="Zhang G."/>
        </authorList>
    </citation>
    <scope>NUCLEOTIDE SEQUENCE</scope>
    <source>
        <strain evidence="22">Allg_001</strain>
    </source>
</reference>
<dbReference type="FunFam" id="2.120.10.30:FF:000024">
    <property type="entry name" value="Low-density lipoprotein receptor-related protein"/>
    <property type="match status" value="1"/>
</dbReference>
<feature type="disulfide bond" evidence="18">
    <location>
        <begin position="1232"/>
        <end position="1247"/>
    </location>
</feature>
<feature type="disulfide bond" evidence="18">
    <location>
        <begin position="1250"/>
        <end position="1262"/>
    </location>
</feature>
<keyword evidence="12" id="KW-0256">Endoplasmic reticulum</keyword>
<feature type="non-terminal residue" evidence="22">
    <location>
        <position position="1500"/>
    </location>
</feature>
<dbReference type="FunFam" id="4.10.400.10:FF:000076">
    <property type="entry name" value="Low-density lipoprotein receptor-related protein"/>
    <property type="match status" value="1"/>
</dbReference>
<dbReference type="PROSITE" id="PS50068">
    <property type="entry name" value="LDLRA_2"/>
    <property type="match status" value="3"/>
</dbReference>
<dbReference type="InterPro" id="IPR011042">
    <property type="entry name" value="6-blade_b-propeller_TolB-like"/>
</dbReference>
<dbReference type="Proteomes" id="UP000736164">
    <property type="component" value="Unassembled WGS sequence"/>
</dbReference>
<dbReference type="CDD" id="cd00112">
    <property type="entry name" value="LDLa"/>
    <property type="match status" value="2"/>
</dbReference>
<feature type="domain" description="EGF-like" evidence="21">
    <location>
        <begin position="1168"/>
        <end position="1206"/>
    </location>
</feature>
<dbReference type="Gene3D" id="2.120.10.30">
    <property type="entry name" value="TolB, C-terminal domain"/>
    <property type="match status" value="4"/>
</dbReference>
<dbReference type="GO" id="GO:0045944">
    <property type="term" value="P:positive regulation of transcription by RNA polymerase II"/>
    <property type="evidence" value="ECO:0007669"/>
    <property type="project" value="UniProtKB-ARBA"/>
</dbReference>
<dbReference type="Pfam" id="PF00057">
    <property type="entry name" value="Ldl_recept_a"/>
    <property type="match status" value="3"/>
</dbReference>
<feature type="non-terminal residue" evidence="22">
    <location>
        <position position="1"/>
    </location>
</feature>
<dbReference type="FunFam" id="4.10.400.10:FF:000016">
    <property type="entry name" value="Low-density lipoprotein receptor-related protein 6"/>
    <property type="match status" value="1"/>
</dbReference>
<gene>
    <name evidence="22" type="primary">Lrp5</name>
    <name evidence="22" type="ORF">GTO95_0000867</name>
</gene>
<dbReference type="EMBL" id="JAAWVO010068730">
    <property type="protein sequence ID" value="MBN3324034.1"/>
    <property type="molecule type" value="Genomic_DNA"/>
</dbReference>
<sequence length="1500" mass="167882">MASLSEVNASSAFLTLYIICFRLAFSSGSPLLLFANRRDVRLVDAGLGRPESTVVVSGLEDAAAVDFLFSEGLIFWTDVSEEAIKQTYYNQSGNVQSVIVSGLDSPDGLACDWLGKKLYWTDSETNRIEVANLNGTSRKVLFWQNLDQPRAIALDPAHGYMYWTDWGEEPRIERAGMDGSSREVIVDSDIYWPNGLTIDLEEQKLYWADAKLSFIHRANLNGSNRQTVVEGTLTHPFALTLSGETLYWTDWQTRSIHACNKNTGERRREILNSIYSPMDIQVLGQERQPNRAQEVLLLARRTDLRRISLDLPDFTDIVLQINDIRHAIAIDYDPVEGYVYWTDDEVKAIRRAQIDGSGAQTLVTTEVNHPDGIAVDWVARNLYWTDTGTDRIEVTRLNGTSRRILISENLDEPRAIVLDPIRGYMYWTDWGEKPKIERANLDGSDRIILLNTSLGWPNGLAIDYTAGKLYWGDAKTDKIEVINIDGTERKTLLEDKLPHIFGFTLLGDYIYWTDWQRRSIERVHKTKAIREIIIDQLPDLMGLKATRVTEAFGTNSCTENNGGCSHLCFYRPQGLRCACPMGLELLNDMKTCIVPEAFLLFTTRADIRRISLGTTNNDVAIPLTGVKEASALDFDVSDNRIYWTDVSMKTISRAFMNGSSVEHIIEFGLDYPEGMAVDWMGKNLYWADTGTNRIEVARLDGQYRQVLVCKDLDNPRSLALDPAKGYMYWTEWGGKPRIVRAHMDGSNIVTLVDKLGRGNGLTIDYVDQRLYWTDLDTCMIESSNMLGQEREIIADDLSHPFGLTQYRDFIYWTDWTLQSIQRADKSNGQNRTEIQGHLEYVMDILVFHSSRQDGWNECAQNNGQCAHLCLAVPEGYKCRCASHYTLDANGKNCSSPSSFLLFSQKAAISRMVLGEQSPDIILPIHVLRNVRAISYDPVDKLIYWVDGRQNIKRAMDDGSQAFVVVSSSGHLQNPDKQPHDLSIDVFSRTVYWTCEATNTINVHRLDGKSIGVVLRGEQDRPRAIVVNAERGYMYFTNMQERSAKIERASLDGTEREGLFTTGLIRPVALAVDNKLGKLFWVDADLKRIESSDLSGANRITLQDSNILQPMGLTVLGEHLYWIDRQQQMIERVDKLTGEKRTRIQGRIFHLTSIHAVEDMDATEFASHPCSRDNGGCSHICIAKGDGTPRCSCPVHLVLLQNLLTCGEPPTCSPEQFTCATGEIDCIPMDWRCDGFAECDDNSDEEDCPVCSAFQFQCEKGQCIDARLRCNGEADCTDSSDEQDCDSTPSRPFARPLFLLSLSLSLSLSLCPPVPETRATSCPVVVSICRPNQFRCGTNQCILKKQQCDSFSDCSDDSDELFCEYNSPPSDLQAHSSTIGPVIGIILSVFVMGGMYFVCQRVVCRRYKGPNGAFPAEYISGTPHVPLNFIAPGSSQHGTFTGISCGKSMMSSMSLMGSSGSGAPLYDRNHVTGASSSSSASTKGTFYPQVPHSFLQRNTGA</sequence>
<feature type="disulfide bond" evidence="18">
    <location>
        <begin position="1347"/>
        <end position="1362"/>
    </location>
</feature>
<feature type="repeat" description="LDL-receptor class B" evidence="19">
    <location>
        <begin position="1076"/>
        <end position="1118"/>
    </location>
</feature>
<dbReference type="Pfam" id="PF00058">
    <property type="entry name" value="Ldl_recept_b"/>
    <property type="match status" value="13"/>
</dbReference>
<evidence type="ECO:0000256" key="17">
    <source>
        <dbReference type="ARBA" id="ARBA00023180"/>
    </source>
</evidence>
<evidence type="ECO:0000256" key="6">
    <source>
        <dbReference type="ARBA" id="ARBA00022553"/>
    </source>
</evidence>
<feature type="repeat" description="LDL-receptor class B" evidence="19">
    <location>
        <begin position="159"/>
        <end position="202"/>
    </location>
</feature>
<evidence type="ECO:0000256" key="7">
    <source>
        <dbReference type="ARBA" id="ARBA00022583"/>
    </source>
</evidence>
<dbReference type="SMART" id="SM00135">
    <property type="entry name" value="LY"/>
    <property type="match status" value="20"/>
</dbReference>
<evidence type="ECO:0000256" key="5">
    <source>
        <dbReference type="ARBA" id="ARBA00022536"/>
    </source>
</evidence>
<dbReference type="InterPro" id="IPR002172">
    <property type="entry name" value="LDrepeatLR_classA_rpt"/>
</dbReference>
<dbReference type="GO" id="GO:0017147">
    <property type="term" value="F:Wnt-protein binding"/>
    <property type="evidence" value="ECO:0007669"/>
    <property type="project" value="UniProtKB-ARBA"/>
</dbReference>
<evidence type="ECO:0000256" key="20">
    <source>
        <dbReference type="SAM" id="Phobius"/>
    </source>
</evidence>
<feature type="repeat" description="LDL-receptor class B" evidence="19">
    <location>
        <begin position="380"/>
        <end position="422"/>
    </location>
</feature>
<keyword evidence="11" id="KW-0677">Repeat</keyword>
<dbReference type="InterPro" id="IPR023415">
    <property type="entry name" value="LDLR_class-A_CS"/>
</dbReference>
<keyword evidence="16" id="KW-0675">Receptor</keyword>
<dbReference type="GO" id="GO:0009653">
    <property type="term" value="P:anatomical structure morphogenesis"/>
    <property type="evidence" value="ECO:0007669"/>
    <property type="project" value="UniProtKB-ARBA"/>
</dbReference>
<evidence type="ECO:0000313" key="23">
    <source>
        <dbReference type="Proteomes" id="UP000736164"/>
    </source>
</evidence>
<evidence type="ECO:0000256" key="19">
    <source>
        <dbReference type="PROSITE-ProRule" id="PRU00461"/>
    </source>
</evidence>
<dbReference type="FunFam" id="2.120.10.30:FF:000017">
    <property type="entry name" value="Low-density lipoprotein receptor-related protein 6"/>
    <property type="match status" value="1"/>
</dbReference>